<evidence type="ECO:0000313" key="5">
    <source>
        <dbReference type="RefSeq" id="XP_016471956.1"/>
    </source>
</evidence>
<dbReference type="PROSITE" id="PS50014">
    <property type="entry name" value="BROMODOMAIN_2"/>
    <property type="match status" value="1"/>
</dbReference>
<dbReference type="GO" id="GO:0042393">
    <property type="term" value="F:histone binding"/>
    <property type="evidence" value="ECO:0000318"/>
    <property type="project" value="GO_Central"/>
</dbReference>
<dbReference type="GO" id="GO:0004674">
    <property type="term" value="F:protein serine/threonine kinase activity"/>
    <property type="evidence" value="ECO:0000318"/>
    <property type="project" value="GO_Central"/>
</dbReference>
<dbReference type="Pfam" id="PF00439">
    <property type="entry name" value="Bromodomain"/>
    <property type="match status" value="1"/>
</dbReference>
<gene>
    <name evidence="5" type="primary">LOC107794021</name>
</gene>
<dbReference type="RefSeq" id="XP_016471956.1">
    <property type="nucleotide sequence ID" value="XM_016616470.1"/>
</dbReference>
<evidence type="ECO:0000256" key="3">
    <source>
        <dbReference type="SAM" id="Coils"/>
    </source>
</evidence>
<organism evidence="5">
    <name type="scientific">Nicotiana tabacum</name>
    <name type="common">Common tobacco</name>
    <dbReference type="NCBI Taxonomy" id="4097"/>
    <lineage>
        <taxon>Eukaryota</taxon>
        <taxon>Viridiplantae</taxon>
        <taxon>Streptophyta</taxon>
        <taxon>Embryophyta</taxon>
        <taxon>Tracheophyta</taxon>
        <taxon>Spermatophyta</taxon>
        <taxon>Magnoliopsida</taxon>
        <taxon>eudicotyledons</taxon>
        <taxon>Gunneridae</taxon>
        <taxon>Pentapetalae</taxon>
        <taxon>asterids</taxon>
        <taxon>lamiids</taxon>
        <taxon>Solanales</taxon>
        <taxon>Solanaceae</taxon>
        <taxon>Nicotianoideae</taxon>
        <taxon>Nicotianeae</taxon>
        <taxon>Nicotiana</taxon>
    </lineage>
</organism>
<protein>
    <submittedName>
        <fullName evidence="5">Transcription factor GTE3, chloroplastic-like</fullName>
    </submittedName>
</protein>
<dbReference type="InterPro" id="IPR036427">
    <property type="entry name" value="Bromodomain-like_sf"/>
</dbReference>
<dbReference type="GO" id="GO:0000785">
    <property type="term" value="C:chromatin"/>
    <property type="evidence" value="ECO:0000318"/>
    <property type="project" value="GO_Central"/>
</dbReference>
<dbReference type="KEGG" id="nta:107794021"/>
<accession>A0A1S4A5W1</accession>
<dbReference type="GO" id="GO:0005634">
    <property type="term" value="C:nucleus"/>
    <property type="evidence" value="ECO:0000318"/>
    <property type="project" value="GO_Central"/>
</dbReference>
<feature type="domain" description="Bromo" evidence="4">
    <location>
        <begin position="126"/>
        <end position="198"/>
    </location>
</feature>
<dbReference type="AlphaFoldDB" id="A0A1S4A5W1"/>
<keyword evidence="1 2" id="KW-0103">Bromodomain</keyword>
<dbReference type="SUPFAM" id="SSF47370">
    <property type="entry name" value="Bromodomain"/>
    <property type="match status" value="1"/>
</dbReference>
<dbReference type="GO" id="GO:0003682">
    <property type="term" value="F:chromatin binding"/>
    <property type="evidence" value="ECO:0000318"/>
    <property type="project" value="GO_Central"/>
</dbReference>
<name>A0A1S4A5W1_TOBAC</name>
<sequence length="273" mass="31722">MGLMQVLSEEVQRILWFSKKDKSEECSDQSKQASNFNDLSENKFTYINIEKETEDDKLAESNLSGNYYQTPELIGENSKNKNKNKNLSGKKRALTLASNDDIIEGIKVKSSTIMKIKCQKIMRKLLKHQFGWVFSKPIDVKAFKLDDYYDIIQHPMDLGTVKLKLKRDEYKTPQEFADDLRLTFNNAIIYNPKGSDIYTMAQVLLGKFEEMFEPVYTKYLSQPEVFLMSNIELPQPLPIEKGLEELEEKHNDLANEVKRLKATCNELLQEIRD</sequence>
<dbReference type="PaxDb" id="4097-A0A1S4A5W1"/>
<dbReference type="GO" id="GO:0006357">
    <property type="term" value="P:regulation of transcription by RNA polymerase II"/>
    <property type="evidence" value="ECO:0000318"/>
    <property type="project" value="GO_Central"/>
</dbReference>
<proteinExistence type="predicted"/>
<reference evidence="5" key="1">
    <citation type="submission" date="2025-08" db="UniProtKB">
        <authorList>
            <consortium name="RefSeq"/>
        </authorList>
    </citation>
    <scope>IDENTIFICATION</scope>
</reference>
<dbReference type="PANTHER" id="PTHR45926">
    <property type="entry name" value="OSJNBA0053K19.4 PROTEIN"/>
    <property type="match status" value="1"/>
</dbReference>
<dbReference type="STRING" id="4097.A0A1S4A5W1"/>
<keyword evidence="3" id="KW-0175">Coiled coil</keyword>
<dbReference type="Gene3D" id="1.20.920.10">
    <property type="entry name" value="Bromodomain-like"/>
    <property type="match status" value="1"/>
</dbReference>
<dbReference type="SMART" id="SM00297">
    <property type="entry name" value="BROMO"/>
    <property type="match status" value="1"/>
</dbReference>
<dbReference type="PRINTS" id="PR00503">
    <property type="entry name" value="BROMODOMAIN"/>
</dbReference>
<evidence type="ECO:0000256" key="2">
    <source>
        <dbReference type="PROSITE-ProRule" id="PRU00035"/>
    </source>
</evidence>
<evidence type="ECO:0000259" key="4">
    <source>
        <dbReference type="PROSITE" id="PS50014"/>
    </source>
</evidence>
<evidence type="ECO:0000256" key="1">
    <source>
        <dbReference type="ARBA" id="ARBA00023117"/>
    </source>
</evidence>
<feature type="coiled-coil region" evidence="3">
    <location>
        <begin position="243"/>
        <end position="270"/>
    </location>
</feature>
<dbReference type="GO" id="GO:0006338">
    <property type="term" value="P:chromatin remodeling"/>
    <property type="evidence" value="ECO:0000318"/>
    <property type="project" value="GO_Central"/>
</dbReference>
<dbReference type="InterPro" id="IPR001487">
    <property type="entry name" value="Bromodomain"/>
</dbReference>
<dbReference type="OrthoDB" id="21449at2759"/>
<dbReference type="SMR" id="A0A1S4A5W1"/>